<evidence type="ECO:0008006" key="3">
    <source>
        <dbReference type="Google" id="ProtNLM"/>
    </source>
</evidence>
<protein>
    <recommendedName>
        <fullName evidence="3">DUF928 domain-containing protein</fullName>
    </recommendedName>
</protein>
<dbReference type="AlphaFoldDB" id="A0A0U3A8U1"/>
<keyword evidence="1" id="KW-0472">Membrane</keyword>
<accession>A0A0U3A8U1</accession>
<sequence length="255" mass="29086">MRCQKLLPWRSIVFICTLTTVFYFNFSLPLFIQKAQAQNLFERVNRMFSGSRSEGNASGRSRGGATRSQCSQIDSNNLIALVPNNHGGLTTQEYPQFWFYLPFGGDSQSPPAKFRLLDEQKKSVLTKPLLFSLPEKKGIVSISLPSTEKALSVGEKYYWYLNITCVNPEGLNTNISVNGWIQRVEASSDIVNNIQEPGNQPQYIPDAEQDIWYETVSQLAHNRVVYQQGWTNLLSLFQLQEFANSPVYELQRQKE</sequence>
<dbReference type="InterPro" id="IPR010328">
    <property type="entry name" value="DUF928"/>
</dbReference>
<evidence type="ECO:0000313" key="2">
    <source>
        <dbReference type="EMBL" id="ALT22130.1"/>
    </source>
</evidence>
<feature type="transmembrane region" description="Helical" evidence="1">
    <location>
        <begin position="12"/>
        <end position="32"/>
    </location>
</feature>
<name>A0A0U3A8U1_9NOST</name>
<keyword evidence="1" id="KW-0812">Transmembrane</keyword>
<reference evidence="2" key="1">
    <citation type="journal article" date="2015" name="Proc. Natl. Acad. Sci. U.S.A.">
        <title>Antifungal activity improved by coproduction of cyclodextrins and anabaenolysins in Cyanobacteria.</title>
        <authorList>
            <person name="Shishido T.K."/>
            <person name="Jokela J."/>
            <person name="Kolehmainen C.T."/>
            <person name="Fewer D.P."/>
            <person name="Wahlsten M."/>
            <person name="Wang H."/>
            <person name="Rouhiainen L."/>
            <person name="Rizzi E."/>
            <person name="De Bellis G."/>
            <person name="Permi P."/>
            <person name="Sivonen K."/>
        </authorList>
    </citation>
    <scope>NUCLEOTIDE SEQUENCE</scope>
    <source>
        <strain evidence="2">XSPORK2A</strain>
    </source>
</reference>
<dbReference type="Pfam" id="PF06051">
    <property type="entry name" value="DUF928"/>
    <property type="match status" value="1"/>
</dbReference>
<proteinExistence type="predicted"/>
<keyword evidence="1" id="KW-1133">Transmembrane helix</keyword>
<evidence type="ECO:0000256" key="1">
    <source>
        <dbReference type="SAM" id="Phobius"/>
    </source>
</evidence>
<dbReference type="EMBL" id="KP761742">
    <property type="protein sequence ID" value="ALT22130.1"/>
    <property type="molecule type" value="Genomic_DNA"/>
</dbReference>
<organism evidence="2">
    <name type="scientific">Anabaena sp. XSPORK2A</name>
    <dbReference type="NCBI Taxonomy" id="1771346"/>
    <lineage>
        <taxon>Bacteria</taxon>
        <taxon>Bacillati</taxon>
        <taxon>Cyanobacteriota</taxon>
        <taxon>Cyanophyceae</taxon>
        <taxon>Nostocales</taxon>
        <taxon>Nostocaceae</taxon>
        <taxon>Anabaena</taxon>
    </lineage>
</organism>